<feature type="domain" description="HTH bat-type" evidence="3">
    <location>
        <begin position="155"/>
        <end position="206"/>
    </location>
</feature>
<dbReference type="PANTHER" id="PTHR34236">
    <property type="entry name" value="DIMETHYL SULFOXIDE REDUCTASE TRANSCRIPTIONAL ACTIVATOR"/>
    <property type="match status" value="1"/>
</dbReference>
<dbReference type="AlphaFoldDB" id="A0ABD5WTM4"/>
<dbReference type="Proteomes" id="UP001596407">
    <property type="component" value="Unassembled WGS sequence"/>
</dbReference>
<dbReference type="Pfam" id="PF04967">
    <property type="entry name" value="HTH_10"/>
    <property type="match status" value="1"/>
</dbReference>
<comment type="caution">
    <text evidence="5">The sequence shown here is derived from an EMBL/GenBank/DDBJ whole genome shotgun (WGS) entry which is preliminary data.</text>
</comment>
<evidence type="ECO:0000259" key="4">
    <source>
        <dbReference type="Pfam" id="PF15915"/>
    </source>
</evidence>
<gene>
    <name evidence="5" type="ORF">ACFQJ6_23140</name>
</gene>
<proteinExistence type="predicted"/>
<name>A0ABD5WTM4_9EURY</name>
<evidence type="ECO:0000256" key="2">
    <source>
        <dbReference type="ARBA" id="ARBA00023163"/>
    </source>
</evidence>
<dbReference type="InterPro" id="IPR007050">
    <property type="entry name" value="HTH_bacterioopsin"/>
</dbReference>
<evidence type="ECO:0000313" key="5">
    <source>
        <dbReference type="EMBL" id="MFC7082538.1"/>
    </source>
</evidence>
<reference evidence="5 6" key="1">
    <citation type="journal article" date="2019" name="Int. J. Syst. Evol. Microbiol.">
        <title>The Global Catalogue of Microorganisms (GCM) 10K type strain sequencing project: providing services to taxonomists for standard genome sequencing and annotation.</title>
        <authorList>
            <consortium name="The Broad Institute Genomics Platform"/>
            <consortium name="The Broad Institute Genome Sequencing Center for Infectious Disease"/>
            <person name="Wu L."/>
            <person name="Ma J."/>
        </authorList>
    </citation>
    <scope>NUCLEOTIDE SEQUENCE [LARGE SCALE GENOMIC DNA]</scope>
    <source>
        <strain evidence="5 6">DT72</strain>
    </source>
</reference>
<accession>A0ABD5WTM4</accession>
<keyword evidence="1" id="KW-0805">Transcription regulation</keyword>
<dbReference type="InterPro" id="IPR031803">
    <property type="entry name" value="BAT_GAF/HTH-assoc"/>
</dbReference>
<dbReference type="GeneID" id="79303997"/>
<dbReference type="RefSeq" id="WP_276279425.1">
    <property type="nucleotide sequence ID" value="NZ_CP119809.1"/>
</dbReference>
<evidence type="ECO:0000313" key="6">
    <source>
        <dbReference type="Proteomes" id="UP001596407"/>
    </source>
</evidence>
<protein>
    <submittedName>
        <fullName evidence="5">Bacterio-opsin activator domain-containing protein</fullName>
    </submittedName>
</protein>
<sequence length="214" mass="23966">MSIIAELSVPVGDFPLGRALTVTPAMEVELERIVPTGDGALPFFWVWGDDVDAFVSELENDTGIEEVTVLDRVGDGALVRAEWREEHGLIETIVNSEATLLAVNRHDDVWKFQLRSPDRAAVVALQRYCADHDIDLRLNWIHTLTEVEAGEQYGLTDDQRRAIVAAFEAGYFDEPRETTLEDLSKEFGISSRAVSKRIRRGLRNLVATTLVTEE</sequence>
<evidence type="ECO:0000256" key="1">
    <source>
        <dbReference type="ARBA" id="ARBA00023015"/>
    </source>
</evidence>
<dbReference type="PANTHER" id="PTHR34236:SF1">
    <property type="entry name" value="DIMETHYL SULFOXIDE REDUCTASE TRANSCRIPTIONAL ACTIVATOR"/>
    <property type="match status" value="1"/>
</dbReference>
<keyword evidence="2" id="KW-0804">Transcription</keyword>
<organism evidence="5 6">
    <name type="scientific">Halorussus caseinilyticus</name>
    <dbReference type="NCBI Taxonomy" id="3034025"/>
    <lineage>
        <taxon>Archaea</taxon>
        <taxon>Methanobacteriati</taxon>
        <taxon>Methanobacteriota</taxon>
        <taxon>Stenosarchaea group</taxon>
        <taxon>Halobacteria</taxon>
        <taxon>Halobacteriales</taxon>
        <taxon>Haladaptataceae</taxon>
        <taxon>Halorussus</taxon>
    </lineage>
</organism>
<keyword evidence="6" id="KW-1185">Reference proteome</keyword>
<dbReference type="Pfam" id="PF15915">
    <property type="entry name" value="BAT"/>
    <property type="match status" value="1"/>
</dbReference>
<evidence type="ECO:0000259" key="3">
    <source>
        <dbReference type="Pfam" id="PF04967"/>
    </source>
</evidence>
<dbReference type="EMBL" id="JBHSZH010000005">
    <property type="protein sequence ID" value="MFC7082538.1"/>
    <property type="molecule type" value="Genomic_DNA"/>
</dbReference>
<feature type="domain" description="Bacterioopsin transcriptional activator GAF and HTH associated" evidence="4">
    <location>
        <begin position="7"/>
        <end position="144"/>
    </location>
</feature>